<dbReference type="STRING" id="1217970.SAMN05444002_1254"/>
<sequence length="149" mass="15921">MRATSALLAAALLAGCSGAGPEGHGLAFDNPEGDVLPEVVSRRALPFDPDYKGIETRLLDGDLVNFIVEMEGARDEVDVEEYALCAAAQYTLIRGYGFVRHVRTRVAEEAGLWRADAVYTISPALPSGPTNIDAEVTVEDCKSRGIPTV</sequence>
<name>A0A1N6F0B1_9RHOB</name>
<gene>
    <name evidence="2" type="ORF">SAMN05444002_1254</name>
</gene>
<dbReference type="AlphaFoldDB" id="A0A1N6F0B1"/>
<evidence type="ECO:0000313" key="2">
    <source>
        <dbReference type="EMBL" id="SIN88666.1"/>
    </source>
</evidence>
<dbReference type="PROSITE" id="PS51257">
    <property type="entry name" value="PROKAR_LIPOPROTEIN"/>
    <property type="match status" value="1"/>
</dbReference>
<evidence type="ECO:0000256" key="1">
    <source>
        <dbReference type="SAM" id="SignalP"/>
    </source>
</evidence>
<dbReference type="Proteomes" id="UP000184932">
    <property type="component" value="Unassembled WGS sequence"/>
</dbReference>
<keyword evidence="1" id="KW-0732">Signal</keyword>
<evidence type="ECO:0000313" key="3">
    <source>
        <dbReference type="Proteomes" id="UP000184932"/>
    </source>
</evidence>
<feature type="chain" id="PRO_5012116552" description="Lipoprotein" evidence="1">
    <location>
        <begin position="20"/>
        <end position="149"/>
    </location>
</feature>
<dbReference type="EMBL" id="FSRL01000001">
    <property type="protein sequence ID" value="SIN88666.1"/>
    <property type="molecule type" value="Genomic_DNA"/>
</dbReference>
<dbReference type="RefSeq" id="WP_425445231.1">
    <property type="nucleotide sequence ID" value="NZ_FSRL01000001.1"/>
</dbReference>
<organism evidence="2 3">
    <name type="scientific">Vannielia litorea</name>
    <dbReference type="NCBI Taxonomy" id="1217970"/>
    <lineage>
        <taxon>Bacteria</taxon>
        <taxon>Pseudomonadati</taxon>
        <taxon>Pseudomonadota</taxon>
        <taxon>Alphaproteobacteria</taxon>
        <taxon>Rhodobacterales</taxon>
        <taxon>Paracoccaceae</taxon>
        <taxon>Vannielia</taxon>
    </lineage>
</organism>
<protein>
    <recommendedName>
        <fullName evidence="4">Lipoprotein</fullName>
    </recommendedName>
</protein>
<reference evidence="3" key="1">
    <citation type="submission" date="2016-11" db="EMBL/GenBank/DDBJ databases">
        <authorList>
            <person name="Varghese N."/>
            <person name="Submissions S."/>
        </authorList>
    </citation>
    <scope>NUCLEOTIDE SEQUENCE [LARGE SCALE GENOMIC DNA]</scope>
    <source>
        <strain evidence="3">DSM 29440</strain>
    </source>
</reference>
<accession>A0A1N6F0B1</accession>
<feature type="signal peptide" evidence="1">
    <location>
        <begin position="1"/>
        <end position="19"/>
    </location>
</feature>
<evidence type="ECO:0008006" key="4">
    <source>
        <dbReference type="Google" id="ProtNLM"/>
    </source>
</evidence>
<keyword evidence="3" id="KW-1185">Reference proteome</keyword>
<proteinExistence type="predicted"/>